<dbReference type="CTD" id="36346629"/>
<keyword evidence="1" id="KW-1133">Transmembrane helix</keyword>
<gene>
    <name evidence="2" type="ORF">EGR_10914</name>
</gene>
<accession>W6TZP9</accession>
<organism evidence="2 3">
    <name type="scientific">Echinococcus granulosus</name>
    <name type="common">Hydatid tapeworm</name>
    <dbReference type="NCBI Taxonomy" id="6210"/>
    <lineage>
        <taxon>Eukaryota</taxon>
        <taxon>Metazoa</taxon>
        <taxon>Spiralia</taxon>
        <taxon>Lophotrochozoa</taxon>
        <taxon>Platyhelminthes</taxon>
        <taxon>Cestoda</taxon>
        <taxon>Eucestoda</taxon>
        <taxon>Cyclophyllidea</taxon>
        <taxon>Taeniidae</taxon>
        <taxon>Echinococcus</taxon>
        <taxon>Echinococcus granulosus group</taxon>
    </lineage>
</organism>
<keyword evidence="1" id="KW-0812">Transmembrane</keyword>
<feature type="transmembrane region" description="Helical" evidence="1">
    <location>
        <begin position="6"/>
        <end position="27"/>
    </location>
</feature>
<keyword evidence="3" id="KW-1185">Reference proteome</keyword>
<reference evidence="2 3" key="1">
    <citation type="journal article" date="2013" name="Nat. Genet.">
        <title>The genome of the hydatid tapeworm Echinococcus granulosus.</title>
        <authorList>
            <person name="Zheng H."/>
            <person name="Zhang W."/>
            <person name="Zhang L."/>
            <person name="Zhang Z."/>
            <person name="Li J."/>
            <person name="Lu G."/>
            <person name="Zhu Y."/>
            <person name="Wang Y."/>
            <person name="Huang Y."/>
            <person name="Liu J."/>
            <person name="Kang H."/>
            <person name="Chen J."/>
            <person name="Wang L."/>
            <person name="Chen A."/>
            <person name="Yu S."/>
            <person name="Gao Z."/>
            <person name="Jin L."/>
            <person name="Gu W."/>
            <person name="Wang Z."/>
            <person name="Zhao L."/>
            <person name="Shi B."/>
            <person name="Wen H."/>
            <person name="Lin R."/>
            <person name="Jones M.K."/>
            <person name="Brejova B."/>
            <person name="Vinar T."/>
            <person name="Zhao G."/>
            <person name="McManus D.P."/>
            <person name="Chen Z."/>
            <person name="Zhou Y."/>
            <person name="Wang S."/>
        </authorList>
    </citation>
    <scope>NUCLEOTIDE SEQUENCE [LARGE SCALE GENOMIC DNA]</scope>
</reference>
<dbReference type="EMBL" id="APAU02000302">
    <property type="protein sequence ID" value="EUB54223.1"/>
    <property type="molecule type" value="Genomic_DNA"/>
</dbReference>
<keyword evidence="1" id="KW-0472">Membrane</keyword>
<comment type="caution">
    <text evidence="2">The sequence shown here is derived from an EMBL/GenBank/DDBJ whole genome shotgun (WGS) entry which is preliminary data.</text>
</comment>
<protein>
    <submittedName>
        <fullName evidence="2">Uncharacterized protein</fullName>
    </submittedName>
</protein>
<evidence type="ECO:0000256" key="1">
    <source>
        <dbReference type="SAM" id="Phobius"/>
    </source>
</evidence>
<evidence type="ECO:0000313" key="2">
    <source>
        <dbReference type="EMBL" id="EUB54223.1"/>
    </source>
</evidence>
<sequence length="145" mass="16070">MLSGWASWVSSLQISIFCAISSLAFYLHNDFISIESSKATKYSESLLCPRACVYFNVSMQTKSTFSPLLNTLILYTEVAAAAAAAAAVLSMTCPTIPAKWEAFGIVLMDREDNTENRFIRHLLRKSVKNGMEAMTRGYGSTPQMY</sequence>
<proteinExistence type="predicted"/>
<feature type="transmembrane region" description="Helical" evidence="1">
    <location>
        <begin position="68"/>
        <end position="89"/>
    </location>
</feature>
<dbReference type="GeneID" id="36346629"/>
<dbReference type="AlphaFoldDB" id="W6TZP9"/>
<dbReference type="KEGG" id="egl:EGR_10914"/>
<dbReference type="Proteomes" id="UP000019149">
    <property type="component" value="Unassembled WGS sequence"/>
</dbReference>
<name>W6TZP9_ECHGR</name>
<dbReference type="RefSeq" id="XP_024345419.1">
    <property type="nucleotide sequence ID" value="XM_024500163.1"/>
</dbReference>
<evidence type="ECO:0000313" key="3">
    <source>
        <dbReference type="Proteomes" id="UP000019149"/>
    </source>
</evidence>